<comment type="subcellular location">
    <subcellularLocation>
        <location evidence="1">Membrane</location>
    </subcellularLocation>
    <subcellularLocation>
        <location evidence="2">Secreted</location>
    </subcellularLocation>
</comment>
<evidence type="ECO:0000256" key="3">
    <source>
        <dbReference type="ARBA" id="ARBA00022525"/>
    </source>
</evidence>
<dbReference type="SUPFAM" id="SSF51120">
    <property type="entry name" value="beta-Roll"/>
    <property type="match status" value="4"/>
</dbReference>
<sequence>MAKFVGTSGNDVIDGTSGNDVIEGGRGDDRLSGDSGTDHIEGGDGADLIDGGDGGDFLYSAYGMSSPIIEFVDGAYRLSSTARFDTGTEHDVLIGGTGWDHLFVGYGDDAAGGDGGYQGPVGPFYPDIDSLNISFMGASSGMTVDFTTINQTIAGGVISGFEKVAAIQGTGFDDDINAGSTGEVILGMGGNDRIRISAETRYADGGDGDDVLDGSNVLLSTYTGTTIAGGAGNDTVLGARLGGFTVFGGDGDDRIFVKGTVHGGNGNDHIESDNATIYGDAGDDYITYAGEGGSLRVAGGSGADTIIGSRSEDYLSTGDAIEFTRALGGLDTAVPLDDLGSEHDVIRADGGNDVVSGGSGDDLDGGAGIDRLRLSLGAQTTGVVFDANSIANGQAAVILGGTIQGFEELSYLRTSDYDDTITLASQTGTDPYRNFARDLPIEVYAGGGNDVITAGGTIANVRGEAGDDRFVSGRAPDYFDGGTGSDTIDYSAYDLDATVSLVAGTGADGDLFVSVENAIGSVYDDRLVGSAVANRLSGGAGRDLLDGGSGDDELDGGSGNDVLIGGLGADRLIGGSGNDEFRDTIVGHSGDLIVDFEAGDSIVFTDASLATFTYSVTGNTLSFAGSSLTLGGSASKSFVASAVAGGGVKLTLAAPGQPTPFFQAAGSPLVANFNPANGWATQTATPRQFADVNGDGRADLLGFGSAGLLVSYSSASGSYGQPGLVIADFGRATGWTDDNLFHRLAADVNGDGRADIVGFGKAGTLVSLARADGGFAAVQFALGDLGTNQGWTSQTAFARLAGDVDGDGKADLVGFGAAGVLVALSKGNGSFEEVAAGLSNFGVAQGWVDQDKQTRALADVNGDGSDDLIGFGTAGTYVALSNGDGTFAAAKLVLSEFGADQGWVSNDARPRLVGDVNGDGIADIVGFGQAGVVVALGTGDGGFAPGRPDVADFGTAQGWRSDDVQHRALADINGDGYLDIVGIGTAGVLVGLNAFGLVA</sequence>
<dbReference type="PRINTS" id="PR01488">
    <property type="entry name" value="RTXTOXINA"/>
</dbReference>
<keyword evidence="11" id="KW-1185">Reference proteome</keyword>
<dbReference type="Pfam" id="PF00353">
    <property type="entry name" value="HemolysinCabind"/>
    <property type="match status" value="8"/>
</dbReference>
<dbReference type="Proteomes" id="UP000831921">
    <property type="component" value="Chromosome"/>
</dbReference>
<feature type="region of interest" description="Disordered" evidence="9">
    <location>
        <begin position="1"/>
        <end position="48"/>
    </location>
</feature>
<name>A0ABY5MZ62_9SPHN</name>
<keyword evidence="4" id="KW-0800">Toxin</keyword>
<dbReference type="InterPro" id="IPR003995">
    <property type="entry name" value="RTX_toxin_determinant-A"/>
</dbReference>
<evidence type="ECO:0000256" key="2">
    <source>
        <dbReference type="ARBA" id="ARBA00004613"/>
    </source>
</evidence>
<evidence type="ECO:0000256" key="7">
    <source>
        <dbReference type="ARBA" id="ARBA00023026"/>
    </source>
</evidence>
<gene>
    <name evidence="10" type="ORF">M1K48_06800</name>
</gene>
<dbReference type="RefSeq" id="WP_249505081.1">
    <property type="nucleotide sequence ID" value="NZ_CP097253.1"/>
</dbReference>
<dbReference type="Gene3D" id="2.150.10.10">
    <property type="entry name" value="Serralysin-like metalloprotease, C-terminal"/>
    <property type="match status" value="3"/>
</dbReference>
<feature type="compositionally biased region" description="Basic and acidic residues" evidence="9">
    <location>
        <begin position="23"/>
        <end position="42"/>
    </location>
</feature>
<keyword evidence="5" id="KW-0732">Signal</keyword>
<accession>A0ABY5MZ62</accession>
<dbReference type="InterPro" id="IPR011049">
    <property type="entry name" value="Serralysin-like_metalloprot_C"/>
</dbReference>
<evidence type="ECO:0000313" key="11">
    <source>
        <dbReference type="Proteomes" id="UP000831921"/>
    </source>
</evidence>
<dbReference type="InterPro" id="IPR018511">
    <property type="entry name" value="Hemolysin-typ_Ca-bd_CS"/>
</dbReference>
<evidence type="ECO:0000256" key="6">
    <source>
        <dbReference type="ARBA" id="ARBA00022737"/>
    </source>
</evidence>
<dbReference type="Gene3D" id="2.130.10.130">
    <property type="entry name" value="Integrin alpha, N-terminal"/>
    <property type="match status" value="1"/>
</dbReference>
<dbReference type="PROSITE" id="PS00330">
    <property type="entry name" value="HEMOLYSIN_CALCIUM"/>
    <property type="match status" value="5"/>
</dbReference>
<keyword evidence="3" id="KW-0964">Secreted</keyword>
<evidence type="ECO:0000256" key="8">
    <source>
        <dbReference type="ARBA" id="ARBA00023136"/>
    </source>
</evidence>
<dbReference type="PANTHER" id="PTHR38340:SF1">
    <property type="entry name" value="S-LAYER PROTEIN"/>
    <property type="match status" value="1"/>
</dbReference>
<dbReference type="SUPFAM" id="SSF69318">
    <property type="entry name" value="Integrin alpha N-terminal domain"/>
    <property type="match status" value="1"/>
</dbReference>
<evidence type="ECO:0000256" key="4">
    <source>
        <dbReference type="ARBA" id="ARBA00022656"/>
    </source>
</evidence>
<protein>
    <submittedName>
        <fullName evidence="10">FG-GAP-like repeat-containing protein</fullName>
    </submittedName>
</protein>
<reference evidence="10 11" key="1">
    <citation type="submission" date="2022-05" db="EMBL/GenBank/DDBJ databases">
        <title>S8-45 Sphingomonas ultraviolaceadurans.</title>
        <authorList>
            <person name="Liu Y."/>
        </authorList>
    </citation>
    <scope>NUCLEOTIDE SEQUENCE [LARGE SCALE GENOMIC DNA]</scope>
    <source>
        <strain evidence="10 11">S8-45</strain>
    </source>
</reference>
<dbReference type="InterPro" id="IPR028994">
    <property type="entry name" value="Integrin_alpha_N"/>
</dbReference>
<evidence type="ECO:0000256" key="5">
    <source>
        <dbReference type="ARBA" id="ARBA00022729"/>
    </source>
</evidence>
<dbReference type="PANTHER" id="PTHR38340">
    <property type="entry name" value="S-LAYER PROTEIN"/>
    <property type="match status" value="1"/>
</dbReference>
<evidence type="ECO:0000313" key="10">
    <source>
        <dbReference type="EMBL" id="UUR09314.1"/>
    </source>
</evidence>
<proteinExistence type="predicted"/>
<dbReference type="InterPro" id="IPR050557">
    <property type="entry name" value="RTX_toxin/Mannuronan_C5-epim"/>
</dbReference>
<keyword evidence="6" id="KW-0677">Repeat</keyword>
<dbReference type="PRINTS" id="PR00313">
    <property type="entry name" value="CABNDNGRPT"/>
</dbReference>
<dbReference type="Gene3D" id="2.160.20.160">
    <property type="match status" value="1"/>
</dbReference>
<evidence type="ECO:0000256" key="9">
    <source>
        <dbReference type="SAM" id="MobiDB-lite"/>
    </source>
</evidence>
<dbReference type="InterPro" id="IPR013517">
    <property type="entry name" value="FG-GAP"/>
</dbReference>
<organism evidence="10 11">
    <name type="scientific">Sphingomonas glaciei</name>
    <dbReference type="NCBI Taxonomy" id="2938948"/>
    <lineage>
        <taxon>Bacteria</taxon>
        <taxon>Pseudomonadati</taxon>
        <taxon>Pseudomonadota</taxon>
        <taxon>Alphaproteobacteria</taxon>
        <taxon>Sphingomonadales</taxon>
        <taxon>Sphingomonadaceae</taxon>
        <taxon>Sphingomonas</taxon>
    </lineage>
</organism>
<keyword evidence="8" id="KW-0472">Membrane</keyword>
<evidence type="ECO:0000256" key="1">
    <source>
        <dbReference type="ARBA" id="ARBA00004370"/>
    </source>
</evidence>
<dbReference type="Pfam" id="PF13517">
    <property type="entry name" value="FG-GAP_3"/>
    <property type="match status" value="1"/>
</dbReference>
<dbReference type="InterPro" id="IPR001343">
    <property type="entry name" value="Hemolysn_Ca-bd"/>
</dbReference>
<keyword evidence="7" id="KW-0843">Virulence</keyword>
<dbReference type="EMBL" id="CP097253">
    <property type="protein sequence ID" value="UUR09314.1"/>
    <property type="molecule type" value="Genomic_DNA"/>
</dbReference>